<accession>A0A0F9UVF3</accession>
<organism evidence="1">
    <name type="scientific">marine sediment metagenome</name>
    <dbReference type="NCBI Taxonomy" id="412755"/>
    <lineage>
        <taxon>unclassified sequences</taxon>
        <taxon>metagenomes</taxon>
        <taxon>ecological metagenomes</taxon>
    </lineage>
</organism>
<protein>
    <submittedName>
        <fullName evidence="1">Uncharacterized protein</fullName>
    </submittedName>
</protein>
<evidence type="ECO:0000313" key="1">
    <source>
        <dbReference type="EMBL" id="KKN57618.1"/>
    </source>
</evidence>
<reference evidence="1" key="1">
    <citation type="journal article" date="2015" name="Nature">
        <title>Complex archaea that bridge the gap between prokaryotes and eukaryotes.</title>
        <authorList>
            <person name="Spang A."/>
            <person name="Saw J.H."/>
            <person name="Jorgensen S.L."/>
            <person name="Zaremba-Niedzwiedzka K."/>
            <person name="Martijn J."/>
            <person name="Lind A.E."/>
            <person name="van Eijk R."/>
            <person name="Schleper C."/>
            <person name="Guy L."/>
            <person name="Ettema T.J."/>
        </authorList>
    </citation>
    <scope>NUCLEOTIDE SEQUENCE</scope>
</reference>
<sequence length="57" mass="6875">MAKNKVEEFKSADRIIKQLYENFYTINDLKRIIRAAQKALRNQTGKNEYKSWKRIGR</sequence>
<name>A0A0F9UVF3_9ZZZZ</name>
<dbReference type="AlphaFoldDB" id="A0A0F9UVF3"/>
<gene>
    <name evidence="1" type="ORF">LCGC14_0559900</name>
</gene>
<dbReference type="EMBL" id="LAZR01000795">
    <property type="protein sequence ID" value="KKN57618.1"/>
    <property type="molecule type" value="Genomic_DNA"/>
</dbReference>
<comment type="caution">
    <text evidence="1">The sequence shown here is derived from an EMBL/GenBank/DDBJ whole genome shotgun (WGS) entry which is preliminary data.</text>
</comment>
<proteinExistence type="predicted"/>